<dbReference type="STRING" id="1798002.A2478_05115"/>
<dbReference type="GO" id="GO:0008360">
    <property type="term" value="P:regulation of cell shape"/>
    <property type="evidence" value="ECO:0007669"/>
    <property type="project" value="UniProtKB-KW"/>
</dbReference>
<dbReference type="UniPathway" id="UPA00219"/>
<proteinExistence type="inferred from homology"/>
<name>A0A1F5SYP3_9BACT</name>
<dbReference type="Gene3D" id="3.40.1190.10">
    <property type="entry name" value="Mur-like, catalytic domain"/>
    <property type="match status" value="1"/>
</dbReference>
<keyword evidence="7 8" id="KW-0131">Cell cycle</keyword>
<dbReference type="GO" id="GO:0008764">
    <property type="term" value="F:UDP-N-acetylmuramoylalanine-D-glutamate ligase activity"/>
    <property type="evidence" value="ECO:0007669"/>
    <property type="project" value="UniProtKB-UniRule"/>
</dbReference>
<dbReference type="HAMAP" id="MF_00639">
    <property type="entry name" value="MurD"/>
    <property type="match status" value="1"/>
</dbReference>
<dbReference type="GO" id="GO:0071555">
    <property type="term" value="P:cell wall organization"/>
    <property type="evidence" value="ECO:0007669"/>
    <property type="project" value="UniProtKB-KW"/>
</dbReference>
<evidence type="ECO:0000256" key="3">
    <source>
        <dbReference type="ARBA" id="ARBA00022490"/>
    </source>
</evidence>
<keyword evidence="5 7" id="KW-0547">Nucleotide-binding</keyword>
<dbReference type="Pfam" id="PF08245">
    <property type="entry name" value="Mur_ligase_M"/>
    <property type="match status" value="1"/>
</dbReference>
<dbReference type="AlphaFoldDB" id="A0A1F5SYP3"/>
<evidence type="ECO:0000256" key="2">
    <source>
        <dbReference type="ARBA" id="ARBA00004752"/>
    </source>
</evidence>
<evidence type="ECO:0000259" key="10">
    <source>
        <dbReference type="Pfam" id="PF08245"/>
    </source>
</evidence>
<dbReference type="PANTHER" id="PTHR43692:SF1">
    <property type="entry name" value="UDP-N-ACETYLMURAMOYLALANINE--D-GLUTAMATE LIGASE"/>
    <property type="match status" value="1"/>
</dbReference>
<dbReference type="PANTHER" id="PTHR43692">
    <property type="entry name" value="UDP-N-ACETYLMURAMOYLALANINE--D-GLUTAMATE LIGASE"/>
    <property type="match status" value="1"/>
</dbReference>
<comment type="function">
    <text evidence="7 8">Cell wall formation. Catalyzes the addition of glutamate to the nucleotide precursor UDP-N-acetylmuramoyl-L-alanine (UMA).</text>
</comment>
<comment type="similarity">
    <text evidence="7">Belongs to the MurCDEF family.</text>
</comment>
<comment type="pathway">
    <text evidence="2 7 8">Cell wall biogenesis; peptidoglycan biosynthesis.</text>
</comment>
<keyword evidence="4 7" id="KW-0436">Ligase</keyword>
<evidence type="ECO:0000256" key="4">
    <source>
        <dbReference type="ARBA" id="ARBA00022598"/>
    </source>
</evidence>
<keyword evidence="7 8" id="KW-0132">Cell division</keyword>
<feature type="binding site" evidence="7">
    <location>
        <begin position="122"/>
        <end position="128"/>
    </location>
    <ligand>
        <name>ATP</name>
        <dbReference type="ChEBI" id="CHEBI:30616"/>
    </ligand>
</feature>
<evidence type="ECO:0000256" key="5">
    <source>
        <dbReference type="ARBA" id="ARBA00022741"/>
    </source>
</evidence>
<keyword evidence="6 7" id="KW-0067">ATP-binding</keyword>
<evidence type="ECO:0000256" key="7">
    <source>
        <dbReference type="HAMAP-Rule" id="MF_00639"/>
    </source>
</evidence>
<keyword evidence="3 7" id="KW-0963">Cytoplasm</keyword>
<evidence type="ECO:0000256" key="8">
    <source>
        <dbReference type="RuleBase" id="RU003664"/>
    </source>
</evidence>
<accession>A0A1F5SYP3</accession>
<organism evidence="11 12">
    <name type="scientific">Candidatus Falkowbacteria bacterium RIFOXYC2_FULL_36_12</name>
    <dbReference type="NCBI Taxonomy" id="1798002"/>
    <lineage>
        <taxon>Bacteria</taxon>
        <taxon>Candidatus Falkowiibacteriota</taxon>
    </lineage>
</organism>
<dbReference type="EC" id="6.3.2.9" evidence="7 8"/>
<evidence type="ECO:0000313" key="12">
    <source>
        <dbReference type="Proteomes" id="UP000179001"/>
    </source>
</evidence>
<dbReference type="GO" id="GO:0009252">
    <property type="term" value="P:peptidoglycan biosynthetic process"/>
    <property type="evidence" value="ECO:0007669"/>
    <property type="project" value="UniProtKB-UniRule"/>
</dbReference>
<dbReference type="InterPro" id="IPR013221">
    <property type="entry name" value="Mur_ligase_cen"/>
</dbReference>
<keyword evidence="7 8" id="KW-0961">Cell wall biogenesis/degradation</keyword>
<dbReference type="Pfam" id="PF21799">
    <property type="entry name" value="MurD-like_N"/>
    <property type="match status" value="1"/>
</dbReference>
<reference evidence="11 12" key="1">
    <citation type="journal article" date="2016" name="Nat. Commun.">
        <title>Thousands of microbial genomes shed light on interconnected biogeochemical processes in an aquifer system.</title>
        <authorList>
            <person name="Anantharaman K."/>
            <person name="Brown C.T."/>
            <person name="Hug L.A."/>
            <person name="Sharon I."/>
            <person name="Castelle C.J."/>
            <person name="Probst A.J."/>
            <person name="Thomas B.C."/>
            <person name="Singh A."/>
            <person name="Wilkins M.J."/>
            <person name="Karaoz U."/>
            <person name="Brodie E.L."/>
            <person name="Williams K.H."/>
            <person name="Hubbard S.S."/>
            <person name="Banfield J.F."/>
        </authorList>
    </citation>
    <scope>NUCLEOTIDE SEQUENCE [LARGE SCALE GENOMIC DNA]</scope>
</reference>
<dbReference type="Gene3D" id="3.40.50.720">
    <property type="entry name" value="NAD(P)-binding Rossmann-like Domain"/>
    <property type="match status" value="1"/>
</dbReference>
<dbReference type="Gene3D" id="3.90.190.20">
    <property type="entry name" value="Mur ligase, C-terminal domain"/>
    <property type="match status" value="1"/>
</dbReference>
<dbReference type="InterPro" id="IPR036615">
    <property type="entry name" value="Mur_ligase_C_dom_sf"/>
</dbReference>
<gene>
    <name evidence="7" type="primary">murD</name>
    <name evidence="11" type="ORF">A2478_05115</name>
</gene>
<dbReference type="InterPro" id="IPR004101">
    <property type="entry name" value="Mur_ligase_C"/>
</dbReference>
<comment type="subcellular location">
    <subcellularLocation>
        <location evidence="1 7 8">Cytoplasm</location>
    </subcellularLocation>
</comment>
<dbReference type="GO" id="GO:0051301">
    <property type="term" value="P:cell division"/>
    <property type="evidence" value="ECO:0007669"/>
    <property type="project" value="UniProtKB-KW"/>
</dbReference>
<keyword evidence="7 8" id="KW-0133">Cell shape</keyword>
<dbReference type="SUPFAM" id="SSF53244">
    <property type="entry name" value="MurD-like peptide ligases, peptide-binding domain"/>
    <property type="match status" value="1"/>
</dbReference>
<evidence type="ECO:0000259" key="9">
    <source>
        <dbReference type="Pfam" id="PF02875"/>
    </source>
</evidence>
<comment type="catalytic activity">
    <reaction evidence="7 8">
        <text>UDP-N-acetyl-alpha-D-muramoyl-L-alanine + D-glutamate + ATP = UDP-N-acetyl-alpha-D-muramoyl-L-alanyl-D-glutamate + ADP + phosphate + H(+)</text>
        <dbReference type="Rhea" id="RHEA:16429"/>
        <dbReference type="ChEBI" id="CHEBI:15378"/>
        <dbReference type="ChEBI" id="CHEBI:29986"/>
        <dbReference type="ChEBI" id="CHEBI:30616"/>
        <dbReference type="ChEBI" id="CHEBI:43474"/>
        <dbReference type="ChEBI" id="CHEBI:83898"/>
        <dbReference type="ChEBI" id="CHEBI:83900"/>
        <dbReference type="ChEBI" id="CHEBI:456216"/>
        <dbReference type="EC" id="6.3.2.9"/>
    </reaction>
</comment>
<dbReference type="EMBL" id="MFGJ01000007">
    <property type="protein sequence ID" value="OGF31834.1"/>
    <property type="molecule type" value="Genomic_DNA"/>
</dbReference>
<dbReference type="SUPFAM" id="SSF51984">
    <property type="entry name" value="MurCD N-terminal domain"/>
    <property type="match status" value="1"/>
</dbReference>
<dbReference type="InterPro" id="IPR005762">
    <property type="entry name" value="MurD"/>
</dbReference>
<protein>
    <recommendedName>
        <fullName evidence="7 8">UDP-N-acetylmuramoylalanine--D-glutamate ligase</fullName>
        <ecNumber evidence="7 8">6.3.2.9</ecNumber>
    </recommendedName>
    <alternativeName>
        <fullName evidence="7">D-glutamic acid-adding enzyme</fullName>
    </alternativeName>
    <alternativeName>
        <fullName evidence="7">UDP-N-acetylmuramoyl-L-alanyl-D-glutamate synthetase</fullName>
    </alternativeName>
</protein>
<dbReference type="GO" id="GO:0005737">
    <property type="term" value="C:cytoplasm"/>
    <property type="evidence" value="ECO:0007669"/>
    <property type="project" value="UniProtKB-SubCell"/>
</dbReference>
<sequence length="441" mass="49806">MNSFPNYKNKNILILGLGLLGRGIKDTIFFVKKGANVTVTDLKTKEQLSTALKQLKQYKNIKFVLGKHRHEDIDKADLIIRNADVPLNSEFLQYAFKKKKLVEMDESMFAEFCPCPIIGITGTRGKTTTATLIYEFLKKTDKKVYLAGNIMGQATLPLMDKVKKNDLVVLELSSWQLQGFGWKKISPQVAVFTNIYPDHLNRYKGMRDYIADKRNIYKWQHKNDYFIANSRDKVTSSAVKSARAKIKMFSSSQVPKSWEIKLFGEHNLENISAAIQVAKIFKVKDKDIRTVLARFKGVEHRLEFVKKVSGIDFINDTTSTTPIAGQMALASLNKPIILIAGGATKQLELKNFSKDIAQKVKAVVLLKGTATDELKNGIVKYKGEDKILGEFDNFEEAVKTAFKYAEKGDVVLLSPGCASFGMFTNEFDRGEQFKKIVKDLR</sequence>
<feature type="domain" description="Mur ligase central" evidence="10">
    <location>
        <begin position="120"/>
        <end position="249"/>
    </location>
</feature>
<dbReference type="GO" id="GO:0005524">
    <property type="term" value="F:ATP binding"/>
    <property type="evidence" value="ECO:0007669"/>
    <property type="project" value="UniProtKB-UniRule"/>
</dbReference>
<dbReference type="Proteomes" id="UP000179001">
    <property type="component" value="Unassembled WGS sequence"/>
</dbReference>
<dbReference type="Pfam" id="PF02875">
    <property type="entry name" value="Mur_ligase_C"/>
    <property type="match status" value="1"/>
</dbReference>
<dbReference type="SUPFAM" id="SSF53623">
    <property type="entry name" value="MurD-like peptide ligases, catalytic domain"/>
    <property type="match status" value="1"/>
</dbReference>
<evidence type="ECO:0000313" key="11">
    <source>
        <dbReference type="EMBL" id="OGF31834.1"/>
    </source>
</evidence>
<comment type="caution">
    <text evidence="11">The sequence shown here is derived from an EMBL/GenBank/DDBJ whole genome shotgun (WGS) entry which is preliminary data.</text>
</comment>
<dbReference type="NCBIfam" id="TIGR01087">
    <property type="entry name" value="murD"/>
    <property type="match status" value="1"/>
</dbReference>
<keyword evidence="7 8" id="KW-0573">Peptidoglycan synthesis</keyword>
<dbReference type="InterPro" id="IPR036565">
    <property type="entry name" value="Mur-like_cat_sf"/>
</dbReference>
<feature type="domain" description="Mur ligase C-terminal" evidence="9">
    <location>
        <begin position="300"/>
        <end position="415"/>
    </location>
</feature>
<evidence type="ECO:0000256" key="6">
    <source>
        <dbReference type="ARBA" id="ARBA00022840"/>
    </source>
</evidence>
<evidence type="ECO:0000256" key="1">
    <source>
        <dbReference type="ARBA" id="ARBA00004496"/>
    </source>
</evidence>